<proteinExistence type="inferred from homology"/>
<dbReference type="NCBIfam" id="TIGR00937">
    <property type="entry name" value="2A51"/>
    <property type="match status" value="1"/>
</dbReference>
<feature type="transmembrane region" description="Helical" evidence="8">
    <location>
        <begin position="129"/>
        <end position="147"/>
    </location>
</feature>
<organism evidence="9 10">
    <name type="scientific">Thiomicrospira aerophila AL3</name>
    <dbReference type="NCBI Taxonomy" id="717772"/>
    <lineage>
        <taxon>Bacteria</taxon>
        <taxon>Pseudomonadati</taxon>
        <taxon>Pseudomonadota</taxon>
        <taxon>Gammaproteobacteria</taxon>
        <taxon>Thiotrichales</taxon>
        <taxon>Piscirickettsiaceae</taxon>
        <taxon>Thiomicrospira</taxon>
    </lineage>
</organism>
<evidence type="ECO:0000256" key="8">
    <source>
        <dbReference type="SAM" id="Phobius"/>
    </source>
</evidence>
<dbReference type="InParanoid" id="W0DUV1"/>
<keyword evidence="3" id="KW-1003">Cell membrane</keyword>
<comment type="subcellular location">
    <subcellularLocation>
        <location evidence="1">Cell membrane</location>
        <topology evidence="1">Multi-pass membrane protein</topology>
    </subcellularLocation>
</comment>
<evidence type="ECO:0000313" key="10">
    <source>
        <dbReference type="Proteomes" id="UP000005380"/>
    </source>
</evidence>
<dbReference type="STRING" id="717772.THIAE_02295"/>
<dbReference type="InterPro" id="IPR014047">
    <property type="entry name" value="Chr_Tranpt_l_chain"/>
</dbReference>
<dbReference type="PANTHER" id="PTHR33567">
    <property type="entry name" value="CHROMATE ION TRANSPORTER (EUROFUNG)"/>
    <property type="match status" value="1"/>
</dbReference>
<comment type="similarity">
    <text evidence="2">Belongs to the chromate ion transporter (CHR) (TC 2.A.51) family.</text>
</comment>
<dbReference type="GO" id="GO:0015109">
    <property type="term" value="F:chromate transmembrane transporter activity"/>
    <property type="evidence" value="ECO:0007669"/>
    <property type="project" value="InterPro"/>
</dbReference>
<feature type="transmembrane region" description="Helical" evidence="8">
    <location>
        <begin position="345"/>
        <end position="368"/>
    </location>
</feature>
<dbReference type="Pfam" id="PF02417">
    <property type="entry name" value="Chromate_transp"/>
    <property type="match status" value="2"/>
</dbReference>
<dbReference type="PIRSF" id="PIRSF004810">
    <property type="entry name" value="ChrA"/>
    <property type="match status" value="1"/>
</dbReference>
<feature type="region of interest" description="Disordered" evidence="7">
    <location>
        <begin position="181"/>
        <end position="201"/>
    </location>
</feature>
<dbReference type="PANTHER" id="PTHR33567:SF3">
    <property type="entry name" value="CHROMATE ION TRANSPORTER (EUROFUNG)"/>
    <property type="match status" value="1"/>
</dbReference>
<accession>W0DUV1</accession>
<reference evidence="9 10" key="1">
    <citation type="submission" date="2013-12" db="EMBL/GenBank/DDBJ databases">
        <authorList>
            <consortium name="DOE Joint Genome Institute"/>
            <person name="Kappler U."/>
            <person name="Huntemann M."/>
            <person name="Han J."/>
            <person name="Chen A."/>
            <person name="Kyrpides N."/>
            <person name="Mavromatis K."/>
            <person name="Markowitz V."/>
            <person name="Palaniappan K."/>
            <person name="Ivanova N."/>
            <person name="Schaumberg A."/>
            <person name="Pati A."/>
            <person name="Liolios K."/>
            <person name="Nordberg H.P."/>
            <person name="Cantor M.N."/>
            <person name="Hua S.X."/>
            <person name="Woyke T."/>
        </authorList>
    </citation>
    <scope>NUCLEOTIDE SEQUENCE [LARGE SCALE GENOMIC DNA]</scope>
    <source>
        <strain evidence="10">AL2</strain>
    </source>
</reference>
<evidence type="ECO:0000256" key="1">
    <source>
        <dbReference type="ARBA" id="ARBA00004651"/>
    </source>
</evidence>
<evidence type="ECO:0000256" key="7">
    <source>
        <dbReference type="SAM" id="MobiDB-lite"/>
    </source>
</evidence>
<feature type="transmembrane region" description="Helical" evidence="8">
    <location>
        <begin position="278"/>
        <end position="300"/>
    </location>
</feature>
<feature type="transmembrane region" description="Helical" evidence="8">
    <location>
        <begin position="388"/>
        <end position="405"/>
    </location>
</feature>
<evidence type="ECO:0000256" key="6">
    <source>
        <dbReference type="ARBA" id="ARBA00023136"/>
    </source>
</evidence>
<feature type="transmembrane region" description="Helical" evidence="8">
    <location>
        <begin position="153"/>
        <end position="171"/>
    </location>
</feature>
<dbReference type="eggNOG" id="COG2059">
    <property type="taxonomic scope" value="Bacteria"/>
</dbReference>
<evidence type="ECO:0000256" key="5">
    <source>
        <dbReference type="ARBA" id="ARBA00022989"/>
    </source>
</evidence>
<dbReference type="GO" id="GO:0005886">
    <property type="term" value="C:plasma membrane"/>
    <property type="evidence" value="ECO:0007669"/>
    <property type="project" value="UniProtKB-SubCell"/>
</dbReference>
<sequence>MFWQFTRLGWQAFGGPPAHIALFQRQLVNRQAWLSEQDFGHYLLISQLLPGPASSQLGFLIGVHRGGLAGGIAAFIGFTWPTALLMLTLAYYNLTALPAHWQPIILTSLLVFALALVTQATWHMAQKFCTTLLLWALALVSTGWLVWQNSLAGLLVWLVMLTLLAQLRPWLASRRAQTASAQTLNPSPAATAPETTQHIPHRPSRQQAWWLLGGTLGLALLLPLLAWLFNSDASPNLWAISSAVYHAGLFVMGGGQVVLPFLQIQWVNNGWISAEDFLAGYAYAQFMPGPMFAFASYLGALTHGPIGALVATLMIFLPGLLLAWISLSLGQNLFKQAWWQRAQPLVLVALVGLLAAMIINPLALHTLTSPAAIAVALLNLALLQFKRLPSLLLLPLNLGLFSLLLS</sequence>
<dbReference type="AlphaFoldDB" id="W0DUV1"/>
<dbReference type="EMBL" id="CP007030">
    <property type="protein sequence ID" value="AHF00759.1"/>
    <property type="molecule type" value="Genomic_DNA"/>
</dbReference>
<keyword evidence="4 8" id="KW-0812">Transmembrane</keyword>
<keyword evidence="6 8" id="KW-0472">Membrane</keyword>
<dbReference type="KEGG" id="tao:THIAE_02295"/>
<feature type="transmembrane region" description="Helical" evidence="8">
    <location>
        <begin position="244"/>
        <end position="266"/>
    </location>
</feature>
<evidence type="ECO:0000256" key="3">
    <source>
        <dbReference type="ARBA" id="ARBA00022475"/>
    </source>
</evidence>
<dbReference type="InterPro" id="IPR003370">
    <property type="entry name" value="Chromate_transpt"/>
</dbReference>
<evidence type="ECO:0000256" key="4">
    <source>
        <dbReference type="ARBA" id="ARBA00022692"/>
    </source>
</evidence>
<keyword evidence="5 8" id="KW-1133">Transmembrane helix</keyword>
<keyword evidence="10" id="KW-1185">Reference proteome</keyword>
<feature type="transmembrane region" description="Helical" evidence="8">
    <location>
        <begin position="208"/>
        <end position="229"/>
    </location>
</feature>
<dbReference type="Proteomes" id="UP000005380">
    <property type="component" value="Chromosome"/>
</dbReference>
<feature type="transmembrane region" description="Helical" evidence="8">
    <location>
        <begin position="68"/>
        <end position="92"/>
    </location>
</feature>
<feature type="transmembrane region" description="Helical" evidence="8">
    <location>
        <begin position="306"/>
        <end position="325"/>
    </location>
</feature>
<evidence type="ECO:0000256" key="2">
    <source>
        <dbReference type="ARBA" id="ARBA00005262"/>
    </source>
</evidence>
<gene>
    <name evidence="9" type="ORF">THIAE_02295</name>
</gene>
<protein>
    <submittedName>
        <fullName evidence="9">Chorismate-binding protein</fullName>
    </submittedName>
</protein>
<feature type="compositionally biased region" description="Polar residues" evidence="7">
    <location>
        <begin position="181"/>
        <end position="198"/>
    </location>
</feature>
<name>W0DUV1_9GAMM</name>
<evidence type="ECO:0000313" key="9">
    <source>
        <dbReference type="EMBL" id="AHF00759.1"/>
    </source>
</evidence>
<dbReference type="HOGENOM" id="CLU_018106_0_1_6"/>
<feature type="transmembrane region" description="Helical" evidence="8">
    <location>
        <begin position="104"/>
        <end position="122"/>
    </location>
</feature>